<evidence type="ECO:0008006" key="4">
    <source>
        <dbReference type="Google" id="ProtNLM"/>
    </source>
</evidence>
<reference evidence="2 3" key="1">
    <citation type="submission" date="2021-03" db="EMBL/GenBank/DDBJ databases">
        <title>Sequencing the genomes of 1000 actinobacteria strains.</title>
        <authorList>
            <person name="Klenk H.-P."/>
        </authorList>
    </citation>
    <scope>NUCLEOTIDE SEQUENCE [LARGE SCALE GENOMIC DNA]</scope>
    <source>
        <strain evidence="2 3">DSM 45256</strain>
    </source>
</reference>
<protein>
    <recommendedName>
        <fullName evidence="4">DUF3093 family protein</fullName>
    </recommendedName>
</protein>
<proteinExistence type="predicted"/>
<dbReference type="EMBL" id="JAGINU010000001">
    <property type="protein sequence ID" value="MBP2367208.1"/>
    <property type="molecule type" value="Genomic_DNA"/>
</dbReference>
<keyword evidence="1" id="KW-0472">Membrane</keyword>
<keyword evidence="3" id="KW-1185">Reference proteome</keyword>
<evidence type="ECO:0000313" key="3">
    <source>
        <dbReference type="Proteomes" id="UP001519295"/>
    </source>
</evidence>
<organism evidence="2 3">
    <name type="scientific">Pseudonocardia parietis</name>
    <dbReference type="NCBI Taxonomy" id="570936"/>
    <lineage>
        <taxon>Bacteria</taxon>
        <taxon>Bacillati</taxon>
        <taxon>Actinomycetota</taxon>
        <taxon>Actinomycetes</taxon>
        <taxon>Pseudonocardiales</taxon>
        <taxon>Pseudonocardiaceae</taxon>
        <taxon>Pseudonocardia</taxon>
    </lineage>
</organism>
<dbReference type="RefSeq" id="WP_210027329.1">
    <property type="nucleotide sequence ID" value="NZ_JAGINU010000001.1"/>
</dbReference>
<accession>A0ABS4VU11</accession>
<sequence>MPDESDTALLYVDRGLVRADQGPPDQEGQRRAHSRAWTARSVRRVYPLVLLLVVLAMLLPGVSGPLYWIGAPAVLLAAAAAVVALTRAARVAHAVAGLPVPIEITSKVATAMRSVLAMSRGIAAQRALRRSRVAAEGVVLLRRWSGTTEELRAAWLRGDVAAWHEHARTLAEAGTRAERVRADVEAGG</sequence>
<comment type="caution">
    <text evidence="2">The sequence shown here is derived from an EMBL/GenBank/DDBJ whole genome shotgun (WGS) entry which is preliminary data.</text>
</comment>
<name>A0ABS4VU11_9PSEU</name>
<gene>
    <name evidence="2" type="ORF">JOF36_002904</name>
</gene>
<feature type="transmembrane region" description="Helical" evidence="1">
    <location>
        <begin position="45"/>
        <end position="62"/>
    </location>
</feature>
<evidence type="ECO:0000313" key="2">
    <source>
        <dbReference type="EMBL" id="MBP2367208.1"/>
    </source>
</evidence>
<dbReference type="Proteomes" id="UP001519295">
    <property type="component" value="Unassembled WGS sequence"/>
</dbReference>
<feature type="transmembrane region" description="Helical" evidence="1">
    <location>
        <begin position="68"/>
        <end position="86"/>
    </location>
</feature>
<evidence type="ECO:0000256" key="1">
    <source>
        <dbReference type="SAM" id="Phobius"/>
    </source>
</evidence>
<keyword evidence="1" id="KW-1133">Transmembrane helix</keyword>
<keyword evidence="1" id="KW-0812">Transmembrane</keyword>